<dbReference type="InterPro" id="IPR046938">
    <property type="entry name" value="DNA_clamp_sf"/>
</dbReference>
<accession>W7KNR9</accession>
<dbReference type="HAMAP" id="MF_00317">
    <property type="entry name" value="DNApol_clamp_arch"/>
    <property type="match status" value="1"/>
</dbReference>
<dbReference type="Pfam" id="PF00705">
    <property type="entry name" value="PCNA_N"/>
    <property type="match status" value="1"/>
</dbReference>
<reference evidence="5 6" key="1">
    <citation type="journal article" date="2014" name="Genome Announc.">
        <title>Draft Genome Sequence of the Sulfolobales Archaeon AZ1, Obtained through Metagenomic Analysis of a Mexican Hot Spring.</title>
        <authorList>
            <person name="Servin-Garciduenas L.E."/>
            <person name="Martinez-Romero E."/>
        </authorList>
    </citation>
    <scope>NUCLEOTIDE SEQUENCE [LARGE SCALE GENOMIC DNA]</scope>
    <source>
        <strain evidence="5">AZ1-illumnia</strain>
    </source>
</reference>
<dbReference type="InterPro" id="IPR000730">
    <property type="entry name" value="Pr_cel_nuc_antig"/>
</dbReference>
<comment type="subunit">
    <text evidence="3">Homotrimer. The subunits circularize to form a toroid; DNA passes through its center. Replication factor C (RFC) is required to load the toroid on the DNA.</text>
</comment>
<comment type="caution">
    <text evidence="5">The sequence shown here is derived from an EMBL/GenBank/DDBJ whole genome shotgun (WGS) entry which is preliminary data.</text>
</comment>
<dbReference type="Proteomes" id="UP000054284">
    <property type="component" value="Unassembled WGS sequence"/>
</dbReference>
<dbReference type="EMBL" id="ASRH01000002">
    <property type="protein sequence ID" value="EWG07713.1"/>
    <property type="molecule type" value="Genomic_DNA"/>
</dbReference>
<gene>
    <name evidence="3" type="primary">pcn</name>
    <name evidence="5" type="ORF">ASUL_01679</name>
</gene>
<keyword evidence="2 3" id="KW-0238">DNA-binding</keyword>
<proteinExistence type="inferred from homology"/>
<dbReference type="AlphaFoldDB" id="W7KNR9"/>
<comment type="function">
    <text evidence="3">Sliding clamp subunit that acts as a moving platform for DNA processing. Responsible for tethering the catalytic subunit of DNA polymerase and other proteins to DNA during high-speed replication.</text>
</comment>
<evidence type="ECO:0000313" key="6">
    <source>
        <dbReference type="Proteomes" id="UP000054284"/>
    </source>
</evidence>
<dbReference type="Gene3D" id="3.70.10.10">
    <property type="match status" value="1"/>
</dbReference>
<dbReference type="CDD" id="cd00577">
    <property type="entry name" value="PCNA"/>
    <property type="match status" value="1"/>
</dbReference>
<dbReference type="SUPFAM" id="SSF55979">
    <property type="entry name" value="DNA clamp"/>
    <property type="match status" value="2"/>
</dbReference>
<dbReference type="PANTHER" id="PTHR11352:SF0">
    <property type="entry name" value="PROLIFERATING CELL NUCLEAR ANTIGEN"/>
    <property type="match status" value="1"/>
</dbReference>
<evidence type="ECO:0000259" key="4">
    <source>
        <dbReference type="Pfam" id="PF00705"/>
    </source>
</evidence>
<evidence type="ECO:0000313" key="5">
    <source>
        <dbReference type="EMBL" id="EWG07713.1"/>
    </source>
</evidence>
<comment type="similarity">
    <text evidence="3">Belongs to the PCNA family.</text>
</comment>
<dbReference type="PANTHER" id="PTHR11352">
    <property type="entry name" value="PROLIFERATING CELL NUCLEAR ANTIGEN"/>
    <property type="match status" value="1"/>
</dbReference>
<evidence type="ECO:0000256" key="3">
    <source>
        <dbReference type="HAMAP-Rule" id="MF_00317"/>
    </source>
</evidence>
<dbReference type="InterPro" id="IPR022648">
    <property type="entry name" value="Pr_cel_nuc_antig_N"/>
</dbReference>
<dbReference type="GO" id="GO:0003677">
    <property type="term" value="F:DNA binding"/>
    <property type="evidence" value="ECO:0007669"/>
    <property type="project" value="UniProtKB-UniRule"/>
</dbReference>
<feature type="domain" description="Proliferating cell nuclear antigen PCNA N-terminal" evidence="4">
    <location>
        <begin position="4"/>
        <end position="108"/>
    </location>
</feature>
<sequence>MNLMLRAKYSNSKDFYHLINAMSKLSDTIILNFTKDGINSKYLTEDKILMGILNLPKDVLEEYEIEKEMSVKLDLNYVKKFLGKARSSKSSVEITETDAGIKITIVDNKTGTKSNIYVKGEKGEPQPLKEPNVSLPVLATLPGDVFKTVIDDAETIGEEVIIEAEEDSVKISAEESGKSYTAILRRDKPITDLSIDKPSKSAYSLEVLKTAASVSSFTDNLRMGFGSNLPLKLEASGENGASLIFWVAPRI</sequence>
<dbReference type="NCBIfam" id="NF002218">
    <property type="entry name" value="PRK01115.1-1"/>
    <property type="match status" value="1"/>
</dbReference>
<dbReference type="GO" id="GO:0006272">
    <property type="term" value="P:leading strand elongation"/>
    <property type="evidence" value="ECO:0007669"/>
    <property type="project" value="TreeGrafter"/>
</dbReference>
<organism evidence="5 6">
    <name type="scientific">Candidatus Aramenus sulfurataquae</name>
    <dbReference type="NCBI Taxonomy" id="1326980"/>
    <lineage>
        <taxon>Archaea</taxon>
        <taxon>Thermoproteota</taxon>
        <taxon>Thermoprotei</taxon>
        <taxon>Sulfolobales</taxon>
        <taxon>Sulfolobaceae</taxon>
        <taxon>Candidatus Aramenus</taxon>
    </lineage>
</organism>
<protein>
    <recommendedName>
        <fullName evidence="3">DNA polymerase sliding clamp</fullName>
    </recommendedName>
    <alternativeName>
        <fullName evidence="3">Proliferating cell nuclear antigen homolog</fullName>
        <shortName evidence="3">PCNA</shortName>
    </alternativeName>
</protein>
<dbReference type="GO" id="GO:0006275">
    <property type="term" value="P:regulation of DNA replication"/>
    <property type="evidence" value="ECO:0007669"/>
    <property type="project" value="UniProtKB-UniRule"/>
</dbReference>
<evidence type="ECO:0000256" key="2">
    <source>
        <dbReference type="ARBA" id="ARBA00023125"/>
    </source>
</evidence>
<evidence type="ECO:0000256" key="1">
    <source>
        <dbReference type="ARBA" id="ARBA00022705"/>
    </source>
</evidence>
<name>W7KNR9_9CREN</name>
<keyword evidence="1 3" id="KW-0235">DNA replication</keyword>
<dbReference type="GO" id="GO:0030337">
    <property type="term" value="F:DNA polymerase processivity factor activity"/>
    <property type="evidence" value="ECO:0007669"/>
    <property type="project" value="UniProtKB-UniRule"/>
</dbReference>
<keyword evidence="6" id="KW-1185">Reference proteome</keyword>